<evidence type="ECO:0000313" key="2">
    <source>
        <dbReference type="EMBL" id="TEB21561.1"/>
    </source>
</evidence>
<gene>
    <name evidence="2" type="ORF">FA13DRAFT_1716734</name>
</gene>
<reference evidence="2 3" key="1">
    <citation type="journal article" date="2019" name="Nat. Ecol. Evol.">
        <title>Megaphylogeny resolves global patterns of mushroom evolution.</title>
        <authorList>
            <person name="Varga T."/>
            <person name="Krizsan K."/>
            <person name="Foldi C."/>
            <person name="Dima B."/>
            <person name="Sanchez-Garcia M."/>
            <person name="Sanchez-Ramirez S."/>
            <person name="Szollosi G.J."/>
            <person name="Szarkandi J.G."/>
            <person name="Papp V."/>
            <person name="Albert L."/>
            <person name="Andreopoulos W."/>
            <person name="Angelini C."/>
            <person name="Antonin V."/>
            <person name="Barry K.W."/>
            <person name="Bougher N.L."/>
            <person name="Buchanan P."/>
            <person name="Buyck B."/>
            <person name="Bense V."/>
            <person name="Catcheside P."/>
            <person name="Chovatia M."/>
            <person name="Cooper J."/>
            <person name="Damon W."/>
            <person name="Desjardin D."/>
            <person name="Finy P."/>
            <person name="Geml J."/>
            <person name="Haridas S."/>
            <person name="Hughes K."/>
            <person name="Justo A."/>
            <person name="Karasinski D."/>
            <person name="Kautmanova I."/>
            <person name="Kiss B."/>
            <person name="Kocsube S."/>
            <person name="Kotiranta H."/>
            <person name="LaButti K.M."/>
            <person name="Lechner B.E."/>
            <person name="Liimatainen K."/>
            <person name="Lipzen A."/>
            <person name="Lukacs Z."/>
            <person name="Mihaltcheva S."/>
            <person name="Morgado L.N."/>
            <person name="Niskanen T."/>
            <person name="Noordeloos M.E."/>
            <person name="Ohm R.A."/>
            <person name="Ortiz-Santana B."/>
            <person name="Ovrebo C."/>
            <person name="Racz N."/>
            <person name="Riley R."/>
            <person name="Savchenko A."/>
            <person name="Shiryaev A."/>
            <person name="Soop K."/>
            <person name="Spirin V."/>
            <person name="Szebenyi C."/>
            <person name="Tomsovsky M."/>
            <person name="Tulloss R.E."/>
            <person name="Uehling J."/>
            <person name="Grigoriev I.V."/>
            <person name="Vagvolgyi C."/>
            <person name="Papp T."/>
            <person name="Martin F.M."/>
            <person name="Miettinen O."/>
            <person name="Hibbett D.S."/>
            <person name="Nagy L.G."/>
        </authorList>
    </citation>
    <scope>NUCLEOTIDE SEQUENCE [LARGE SCALE GENOMIC DNA]</scope>
    <source>
        <strain evidence="2 3">FP101781</strain>
    </source>
</reference>
<protein>
    <submittedName>
        <fullName evidence="2">Uncharacterized protein</fullName>
    </submittedName>
</protein>
<name>A0A4Y7SIH2_COPMI</name>
<dbReference type="Proteomes" id="UP000298030">
    <property type="component" value="Unassembled WGS sequence"/>
</dbReference>
<dbReference type="EMBL" id="QPFP01000107">
    <property type="protein sequence ID" value="TEB21561.1"/>
    <property type="molecule type" value="Genomic_DNA"/>
</dbReference>
<evidence type="ECO:0000313" key="3">
    <source>
        <dbReference type="Proteomes" id="UP000298030"/>
    </source>
</evidence>
<comment type="caution">
    <text evidence="2">The sequence shown here is derived from an EMBL/GenBank/DDBJ whole genome shotgun (WGS) entry which is preliminary data.</text>
</comment>
<organism evidence="2 3">
    <name type="scientific">Coprinellus micaceus</name>
    <name type="common">Glistening ink-cap mushroom</name>
    <name type="synonym">Coprinus micaceus</name>
    <dbReference type="NCBI Taxonomy" id="71717"/>
    <lineage>
        <taxon>Eukaryota</taxon>
        <taxon>Fungi</taxon>
        <taxon>Dikarya</taxon>
        <taxon>Basidiomycota</taxon>
        <taxon>Agaricomycotina</taxon>
        <taxon>Agaricomycetes</taxon>
        <taxon>Agaricomycetidae</taxon>
        <taxon>Agaricales</taxon>
        <taxon>Agaricineae</taxon>
        <taxon>Psathyrellaceae</taxon>
        <taxon>Coprinellus</taxon>
    </lineage>
</organism>
<keyword evidence="1" id="KW-0812">Transmembrane</keyword>
<accession>A0A4Y7SIH2</accession>
<keyword evidence="1" id="KW-1133">Transmembrane helix</keyword>
<proteinExistence type="predicted"/>
<keyword evidence="1" id="KW-0472">Membrane</keyword>
<evidence type="ECO:0000256" key="1">
    <source>
        <dbReference type="SAM" id="Phobius"/>
    </source>
</evidence>
<feature type="transmembrane region" description="Helical" evidence="1">
    <location>
        <begin position="131"/>
        <end position="149"/>
    </location>
</feature>
<sequence length="211" mass="23522">MYHKIVIPQQDLGYFCPHPSRTLSNAPRQLNGHADWAPVNGSVRNERISTSSVLTLRPPGEIHKTPSPYLPEYQAGDLEAPGRLLGCSRTFDISPQAPRTPSRPLQNLYQLPRPATPNLCKTMHKFSSYNIWKVLIFTVIFTVLVPYSYRPNRLAFKAVRGKAIIVTHPEKAGSGVRGLALCVWSLVGYGRTVGNSWHDIAIGTPRELARN</sequence>
<dbReference type="AlphaFoldDB" id="A0A4Y7SIH2"/>
<keyword evidence="3" id="KW-1185">Reference proteome</keyword>